<gene>
    <name evidence="2" type="ORF">SR858_00895</name>
</gene>
<feature type="chain" id="PRO_5046449057" evidence="1">
    <location>
        <begin position="25"/>
        <end position="156"/>
    </location>
</feature>
<protein>
    <submittedName>
        <fullName evidence="2">Uncharacterized protein</fullName>
    </submittedName>
</protein>
<name>A0ABZ0XZC6_9BURK</name>
<organism evidence="2 3">
    <name type="scientific">Duganella zoogloeoides</name>
    <dbReference type="NCBI Taxonomy" id="75659"/>
    <lineage>
        <taxon>Bacteria</taxon>
        <taxon>Pseudomonadati</taxon>
        <taxon>Pseudomonadota</taxon>
        <taxon>Betaproteobacteria</taxon>
        <taxon>Burkholderiales</taxon>
        <taxon>Oxalobacteraceae</taxon>
        <taxon>Telluria group</taxon>
        <taxon>Duganella</taxon>
    </lineage>
</organism>
<keyword evidence="1" id="KW-0732">Signal</keyword>
<reference evidence="2 3" key="1">
    <citation type="submission" date="2023-11" db="EMBL/GenBank/DDBJ databases">
        <title>MicrobeMod: A computational toolkit for identifying prokaryotic methylation and restriction-modification with nanopore sequencing.</title>
        <authorList>
            <person name="Crits-Christoph A."/>
            <person name="Kang S.C."/>
            <person name="Lee H."/>
            <person name="Ostrov N."/>
        </authorList>
    </citation>
    <scope>NUCLEOTIDE SEQUENCE [LARGE SCALE GENOMIC DNA]</scope>
    <source>
        <strain evidence="2 3">ATCC 25935</strain>
    </source>
</reference>
<keyword evidence="3" id="KW-1185">Reference proteome</keyword>
<evidence type="ECO:0000313" key="3">
    <source>
        <dbReference type="Proteomes" id="UP001326110"/>
    </source>
</evidence>
<dbReference type="Proteomes" id="UP001326110">
    <property type="component" value="Chromosome"/>
</dbReference>
<evidence type="ECO:0000256" key="1">
    <source>
        <dbReference type="SAM" id="SignalP"/>
    </source>
</evidence>
<evidence type="ECO:0000313" key="2">
    <source>
        <dbReference type="EMBL" id="WQH04928.1"/>
    </source>
</evidence>
<accession>A0ABZ0XZC6</accession>
<sequence>MKPSIFFRMAVILGLLAASHGASASSLLRDLSGNLSIGTLSIVASPVVSAVGSAQGGAALSAGPVILVSGASLVVSGLVHNENMSEIFLTAVGSAGQYSVTLGAQAVNAVGLAVGAMVEVVSESSGTILVTSGKVLAFIPNALGEALLSQQRLAAP</sequence>
<proteinExistence type="predicted"/>
<dbReference type="GeneID" id="43165317"/>
<feature type="signal peptide" evidence="1">
    <location>
        <begin position="1"/>
        <end position="24"/>
    </location>
</feature>
<dbReference type="EMBL" id="CP140152">
    <property type="protein sequence ID" value="WQH04928.1"/>
    <property type="molecule type" value="Genomic_DNA"/>
</dbReference>
<dbReference type="RefSeq" id="WP_019923718.1">
    <property type="nucleotide sequence ID" value="NZ_CP140152.1"/>
</dbReference>